<dbReference type="AlphaFoldDB" id="A0A6A4I3K9"/>
<organism evidence="1 2">
    <name type="scientific">Gymnopus androsaceus JB14</name>
    <dbReference type="NCBI Taxonomy" id="1447944"/>
    <lineage>
        <taxon>Eukaryota</taxon>
        <taxon>Fungi</taxon>
        <taxon>Dikarya</taxon>
        <taxon>Basidiomycota</taxon>
        <taxon>Agaricomycotina</taxon>
        <taxon>Agaricomycetes</taxon>
        <taxon>Agaricomycetidae</taxon>
        <taxon>Agaricales</taxon>
        <taxon>Marasmiineae</taxon>
        <taxon>Omphalotaceae</taxon>
        <taxon>Gymnopus</taxon>
    </lineage>
</organism>
<gene>
    <name evidence="1" type="ORF">BT96DRAFT_812767</name>
</gene>
<name>A0A6A4I3K9_9AGAR</name>
<dbReference type="Proteomes" id="UP000799118">
    <property type="component" value="Unassembled WGS sequence"/>
</dbReference>
<protein>
    <submittedName>
        <fullName evidence="1">Uncharacterized protein</fullName>
    </submittedName>
</protein>
<dbReference type="Gene3D" id="1.10.287.40">
    <property type="entry name" value="Serine-tRNA synthetase, tRNA binding domain"/>
    <property type="match status" value="1"/>
</dbReference>
<dbReference type="OrthoDB" id="10264585at2759"/>
<accession>A0A6A4I3K9</accession>
<reference evidence="1" key="1">
    <citation type="journal article" date="2019" name="Environ. Microbiol.">
        <title>Fungal ecological strategies reflected in gene transcription - a case study of two litter decomposers.</title>
        <authorList>
            <person name="Barbi F."/>
            <person name="Kohler A."/>
            <person name="Barry K."/>
            <person name="Baskaran P."/>
            <person name="Daum C."/>
            <person name="Fauchery L."/>
            <person name="Ihrmark K."/>
            <person name="Kuo A."/>
            <person name="LaButti K."/>
            <person name="Lipzen A."/>
            <person name="Morin E."/>
            <person name="Grigoriev I.V."/>
            <person name="Henrissat B."/>
            <person name="Lindahl B."/>
            <person name="Martin F."/>
        </authorList>
    </citation>
    <scope>NUCLEOTIDE SEQUENCE</scope>
    <source>
        <strain evidence="1">JB14</strain>
    </source>
</reference>
<dbReference type="EMBL" id="ML769412">
    <property type="protein sequence ID" value="KAE9405031.1"/>
    <property type="molecule type" value="Genomic_DNA"/>
</dbReference>
<evidence type="ECO:0000313" key="2">
    <source>
        <dbReference type="Proteomes" id="UP000799118"/>
    </source>
</evidence>
<evidence type="ECO:0000313" key="1">
    <source>
        <dbReference type="EMBL" id="KAE9405031.1"/>
    </source>
</evidence>
<sequence>MLDVLEFIDNNGGNAEGVRESPRKRGHSVETVDEIIQMYNISIDRDLAGRYLVHRIPYFYCIRYGADP</sequence>
<dbReference type="InterPro" id="IPR042103">
    <property type="entry name" value="SerRS_1_N_sf"/>
</dbReference>
<keyword evidence="2" id="KW-1185">Reference proteome</keyword>
<proteinExistence type="predicted"/>